<protein>
    <submittedName>
        <fullName evidence="4">Esterase YuxO</fullName>
    </submittedName>
</protein>
<comment type="caution">
    <text evidence="4">The sequence shown here is derived from an EMBL/GenBank/DDBJ whole genome shotgun (WGS) entry which is preliminary data.</text>
</comment>
<dbReference type="InterPro" id="IPR003736">
    <property type="entry name" value="PAAI_dom"/>
</dbReference>
<accession>N4WRV7</accession>
<evidence type="ECO:0000259" key="3">
    <source>
        <dbReference type="Pfam" id="PF03061"/>
    </source>
</evidence>
<evidence type="ECO:0000313" key="4">
    <source>
        <dbReference type="EMBL" id="ENH97115.1"/>
    </source>
</evidence>
<proteinExistence type="inferred from homology"/>
<dbReference type="RefSeq" id="WP_003467018.1">
    <property type="nucleotide sequence ID" value="NZ_APML01000022.1"/>
</dbReference>
<dbReference type="STRING" id="1308866.J416_06687"/>
<dbReference type="eggNOG" id="COG2050">
    <property type="taxonomic scope" value="Bacteria"/>
</dbReference>
<reference evidence="4 5" key="1">
    <citation type="submission" date="2013-03" db="EMBL/GenBank/DDBJ databases">
        <title>Draft genome sequence of Gracibacillus halophilus YIM-C55.5, a moderately halophilic and thermophilic organism from the Xiaochaidamu salt lake.</title>
        <authorList>
            <person name="Sugumar T."/>
            <person name="Polireddy D.R."/>
            <person name="Antony A."/>
            <person name="Madhava Y.R."/>
            <person name="Sivakumar N."/>
        </authorList>
    </citation>
    <scope>NUCLEOTIDE SEQUENCE [LARGE SCALE GENOMIC DNA]</scope>
    <source>
        <strain evidence="4 5">YIM-C55.5</strain>
    </source>
</reference>
<evidence type="ECO:0000256" key="2">
    <source>
        <dbReference type="ARBA" id="ARBA00022801"/>
    </source>
</evidence>
<dbReference type="NCBIfam" id="TIGR00369">
    <property type="entry name" value="unchar_dom_1"/>
    <property type="match status" value="1"/>
</dbReference>
<dbReference type="InterPro" id="IPR006683">
    <property type="entry name" value="Thioestr_dom"/>
</dbReference>
<evidence type="ECO:0000256" key="1">
    <source>
        <dbReference type="ARBA" id="ARBA00008324"/>
    </source>
</evidence>
<name>N4WRV7_9BACI</name>
<dbReference type="GO" id="GO:0061522">
    <property type="term" value="F:1,4-dihydroxy-2-naphthoyl-CoA thioesterase activity"/>
    <property type="evidence" value="ECO:0007669"/>
    <property type="project" value="TreeGrafter"/>
</dbReference>
<dbReference type="EMBL" id="APML01000022">
    <property type="protein sequence ID" value="ENH97115.1"/>
    <property type="molecule type" value="Genomic_DNA"/>
</dbReference>
<dbReference type="Proteomes" id="UP000012283">
    <property type="component" value="Unassembled WGS sequence"/>
</dbReference>
<dbReference type="CDD" id="cd03443">
    <property type="entry name" value="PaaI_thioesterase"/>
    <property type="match status" value="1"/>
</dbReference>
<comment type="similarity">
    <text evidence="1">Belongs to the thioesterase PaaI family.</text>
</comment>
<dbReference type="Gene3D" id="3.10.129.10">
    <property type="entry name" value="Hotdog Thioesterase"/>
    <property type="match status" value="1"/>
</dbReference>
<feature type="domain" description="Thioesterase" evidence="3">
    <location>
        <begin position="35"/>
        <end position="112"/>
    </location>
</feature>
<evidence type="ECO:0000313" key="5">
    <source>
        <dbReference type="Proteomes" id="UP000012283"/>
    </source>
</evidence>
<dbReference type="Pfam" id="PF03061">
    <property type="entry name" value="4HBT"/>
    <property type="match status" value="1"/>
</dbReference>
<keyword evidence="2" id="KW-0378">Hydrolase</keyword>
<gene>
    <name evidence="4" type="ORF">J416_06687</name>
</gene>
<organism evidence="4 5">
    <name type="scientific">Gracilibacillus halophilus YIM-C55.5</name>
    <dbReference type="NCBI Taxonomy" id="1308866"/>
    <lineage>
        <taxon>Bacteria</taxon>
        <taxon>Bacillati</taxon>
        <taxon>Bacillota</taxon>
        <taxon>Bacilli</taxon>
        <taxon>Bacillales</taxon>
        <taxon>Bacillaceae</taxon>
        <taxon>Gracilibacillus</taxon>
    </lineage>
</organism>
<dbReference type="PANTHER" id="PTHR43240:SF5">
    <property type="entry name" value="1,4-DIHYDROXY-2-NAPHTHOYL-COA THIOESTERASE 1"/>
    <property type="match status" value="1"/>
</dbReference>
<sequence length="122" mass="12956">MSHTLMDTLGMETIKTSKEEVMINMPVTDTVKQPMGFLHGGATVALAETAASVGGLQQIDTTQQSVVGVEINCNHIKAKKDGVLTASATPLHIGKQTMVFSITVTDEKEQLIATSRCTLGII</sequence>
<dbReference type="PANTHER" id="PTHR43240">
    <property type="entry name" value="1,4-DIHYDROXY-2-NAPHTHOYL-COA THIOESTERASE 1"/>
    <property type="match status" value="1"/>
</dbReference>
<keyword evidence="5" id="KW-1185">Reference proteome</keyword>
<dbReference type="AlphaFoldDB" id="N4WRV7"/>
<dbReference type="SUPFAM" id="SSF54637">
    <property type="entry name" value="Thioesterase/thiol ester dehydrase-isomerase"/>
    <property type="match status" value="1"/>
</dbReference>
<dbReference type="PATRIC" id="fig|1308866.3.peg.1348"/>
<dbReference type="GO" id="GO:0005829">
    <property type="term" value="C:cytosol"/>
    <property type="evidence" value="ECO:0007669"/>
    <property type="project" value="TreeGrafter"/>
</dbReference>
<dbReference type="InterPro" id="IPR029069">
    <property type="entry name" value="HotDog_dom_sf"/>
</dbReference>